<evidence type="ECO:0000313" key="1">
    <source>
        <dbReference type="EMBL" id="EFM46484.1"/>
    </source>
</evidence>
<organism evidence="1 2">
    <name type="scientific">Mobiluncus mulieris ATCC 35239</name>
    <dbReference type="NCBI Taxonomy" id="871571"/>
    <lineage>
        <taxon>Bacteria</taxon>
        <taxon>Bacillati</taxon>
        <taxon>Actinomycetota</taxon>
        <taxon>Actinomycetes</taxon>
        <taxon>Actinomycetales</taxon>
        <taxon>Actinomycetaceae</taxon>
        <taxon>Mobiluncus</taxon>
    </lineage>
</organism>
<dbReference type="HOGENOM" id="CLU_3063547_0_0_11"/>
<evidence type="ECO:0000313" key="2">
    <source>
        <dbReference type="Proteomes" id="UP000003045"/>
    </source>
</evidence>
<dbReference type="STRING" id="871571.HMPREF0580_0836"/>
<keyword evidence="2" id="KW-1185">Reference proteome</keyword>
<accession>E0QPM1</accession>
<comment type="caution">
    <text evidence="1">The sequence shown here is derived from an EMBL/GenBank/DDBJ whole genome shotgun (WGS) entry which is preliminary data.</text>
</comment>
<dbReference type="EMBL" id="AEET01000023">
    <property type="protein sequence ID" value="EFM46484.1"/>
    <property type="molecule type" value="Genomic_DNA"/>
</dbReference>
<sequence length="53" mass="5698">MRGSRDFVPSSTAGCPVCGKIGEFLGLCEGFCGKIRKNQDQVADLVPYRGVFS</sequence>
<dbReference type="AlphaFoldDB" id="E0QPM1"/>
<reference evidence="1" key="1">
    <citation type="submission" date="2010-08" db="EMBL/GenBank/DDBJ databases">
        <authorList>
            <person name="Muzny D."/>
            <person name="Qin X."/>
            <person name="Deng J."/>
            <person name="Jiang H."/>
            <person name="Liu Y."/>
            <person name="Qu J."/>
            <person name="Song X.-Z."/>
            <person name="Zhang L."/>
            <person name="Thornton R."/>
            <person name="Coyle M."/>
            <person name="Francisco L."/>
            <person name="Jackson L."/>
            <person name="Javaid M."/>
            <person name="Korchina V."/>
            <person name="Kovar C."/>
            <person name="Mata R."/>
            <person name="Mathew T."/>
            <person name="Ngo R."/>
            <person name="Nguyen L."/>
            <person name="Nguyen N."/>
            <person name="Okwuonu G."/>
            <person name="Ongeri F."/>
            <person name="Pham C."/>
            <person name="Simmons D."/>
            <person name="Wilczek-Boney K."/>
            <person name="Hale W."/>
            <person name="Jakkamsetti A."/>
            <person name="Pham P."/>
            <person name="Ruth R."/>
            <person name="San Lucas F."/>
            <person name="Warren J."/>
            <person name="Zhang J."/>
            <person name="Zhao Z."/>
            <person name="Zhou C."/>
            <person name="Zhu D."/>
            <person name="Lee S."/>
            <person name="Bess C."/>
            <person name="Blankenburg K."/>
            <person name="Forbes L."/>
            <person name="Fu Q."/>
            <person name="Gubbala S."/>
            <person name="Hirani K."/>
            <person name="Jayaseelan J.C."/>
            <person name="Lara F."/>
            <person name="Munidasa M."/>
            <person name="Palculict T."/>
            <person name="Patil S."/>
            <person name="Pu L.-L."/>
            <person name="Saada N."/>
            <person name="Tang L."/>
            <person name="Weissenberger G."/>
            <person name="Zhu Y."/>
            <person name="Hemphill L."/>
            <person name="Shang Y."/>
            <person name="Youmans B."/>
            <person name="Ayvaz T."/>
            <person name="Ross M."/>
            <person name="Santibanez J."/>
            <person name="Aqrawi P."/>
            <person name="Gross S."/>
            <person name="Joshi V."/>
            <person name="Fowler G."/>
            <person name="Nazareth L."/>
            <person name="Reid J."/>
            <person name="Worley K."/>
            <person name="Petrosino J."/>
            <person name="Highlander S."/>
            <person name="Gibbs R."/>
        </authorList>
    </citation>
    <scope>NUCLEOTIDE SEQUENCE [LARGE SCALE GENOMIC DNA]</scope>
    <source>
        <strain evidence="1">ATCC 35239</strain>
    </source>
</reference>
<gene>
    <name evidence="1" type="ORF">HMPREF0580_0836</name>
</gene>
<protein>
    <submittedName>
        <fullName evidence="1">Uncharacterized protein</fullName>
    </submittedName>
</protein>
<dbReference type="Proteomes" id="UP000003045">
    <property type="component" value="Unassembled WGS sequence"/>
</dbReference>
<name>E0QPM1_9ACTO</name>
<proteinExistence type="predicted"/>